<dbReference type="Gene3D" id="3.30.200.20">
    <property type="entry name" value="Phosphorylase Kinase, domain 1"/>
    <property type="match status" value="1"/>
</dbReference>
<dbReference type="SMART" id="SM00220">
    <property type="entry name" value="S_TKc"/>
    <property type="match status" value="1"/>
</dbReference>
<dbReference type="GO" id="GO:0004714">
    <property type="term" value="F:transmembrane receptor protein tyrosine kinase activity"/>
    <property type="evidence" value="ECO:0007669"/>
    <property type="project" value="TreeGrafter"/>
</dbReference>
<dbReference type="GO" id="GO:0043235">
    <property type="term" value="C:receptor complex"/>
    <property type="evidence" value="ECO:0007669"/>
    <property type="project" value="TreeGrafter"/>
</dbReference>
<dbReference type="GO" id="GO:0005524">
    <property type="term" value="F:ATP binding"/>
    <property type="evidence" value="ECO:0007669"/>
    <property type="project" value="UniProtKB-UniRule"/>
</dbReference>
<dbReference type="PROSITE" id="PS50002">
    <property type="entry name" value="SH3"/>
    <property type="match status" value="1"/>
</dbReference>
<feature type="region of interest" description="Disordered" evidence="12">
    <location>
        <begin position="617"/>
        <end position="636"/>
    </location>
</feature>
<dbReference type="InterPro" id="IPR001452">
    <property type="entry name" value="SH3_domain"/>
</dbReference>
<evidence type="ECO:0000256" key="3">
    <source>
        <dbReference type="ARBA" id="ARBA00022443"/>
    </source>
</evidence>
<keyword evidence="9 13" id="KW-0472">Membrane</keyword>
<dbReference type="InterPro" id="IPR001245">
    <property type="entry name" value="Ser-Thr/Tyr_kinase_cat_dom"/>
</dbReference>
<feature type="compositionally biased region" description="Low complexity" evidence="12">
    <location>
        <begin position="792"/>
        <end position="804"/>
    </location>
</feature>
<dbReference type="SMART" id="SM00326">
    <property type="entry name" value="SH3"/>
    <property type="match status" value="1"/>
</dbReference>
<dbReference type="GO" id="GO:0006950">
    <property type="term" value="P:response to stress"/>
    <property type="evidence" value="ECO:0007669"/>
    <property type="project" value="UniProtKB-ARBA"/>
</dbReference>
<feature type="compositionally biased region" description="Low complexity" evidence="12">
    <location>
        <begin position="832"/>
        <end position="842"/>
    </location>
</feature>
<feature type="domain" description="Protein kinase" evidence="15">
    <location>
        <begin position="277"/>
        <end position="558"/>
    </location>
</feature>
<dbReference type="Gene3D" id="2.30.30.40">
    <property type="entry name" value="SH3 Domains"/>
    <property type="match status" value="1"/>
</dbReference>
<keyword evidence="5 13" id="KW-0812">Transmembrane</keyword>
<evidence type="ECO:0000259" key="14">
    <source>
        <dbReference type="PROSITE" id="PS50002"/>
    </source>
</evidence>
<keyword evidence="4" id="KW-0723">Serine/threonine-protein kinase</keyword>
<dbReference type="PROSITE" id="PS00107">
    <property type="entry name" value="PROTEIN_KINASE_ATP"/>
    <property type="match status" value="1"/>
</dbReference>
<evidence type="ECO:0000256" key="7">
    <source>
        <dbReference type="ARBA" id="ARBA00022840"/>
    </source>
</evidence>
<feature type="region of interest" description="Disordered" evidence="12">
    <location>
        <begin position="875"/>
        <end position="911"/>
    </location>
</feature>
<evidence type="ECO:0000256" key="12">
    <source>
        <dbReference type="SAM" id="MobiDB-lite"/>
    </source>
</evidence>
<dbReference type="GO" id="GO:0005375">
    <property type="term" value="F:copper ion transmembrane transporter activity"/>
    <property type="evidence" value="ECO:0007669"/>
    <property type="project" value="InterPro"/>
</dbReference>
<keyword evidence="4" id="KW-0808">Transferase</keyword>
<evidence type="ECO:0000313" key="17">
    <source>
        <dbReference type="Proteomes" id="UP000835052"/>
    </source>
</evidence>
<dbReference type="InterPro" id="IPR000719">
    <property type="entry name" value="Prot_kinase_dom"/>
</dbReference>
<dbReference type="InterPro" id="IPR007274">
    <property type="entry name" value="Cop_transporter"/>
</dbReference>
<evidence type="ECO:0000256" key="10">
    <source>
        <dbReference type="PROSITE-ProRule" id="PRU00192"/>
    </source>
</evidence>
<feature type="transmembrane region" description="Helical" evidence="13">
    <location>
        <begin position="50"/>
        <end position="70"/>
    </location>
</feature>
<dbReference type="PROSITE" id="PS50011">
    <property type="entry name" value="PROTEIN_KINASE_DOM"/>
    <property type="match status" value="1"/>
</dbReference>
<feature type="binding site" evidence="11">
    <location>
        <position position="304"/>
    </location>
    <ligand>
        <name>ATP</name>
        <dbReference type="ChEBI" id="CHEBI:30616"/>
    </ligand>
</feature>
<evidence type="ECO:0000313" key="16">
    <source>
        <dbReference type="EMBL" id="CAD6193902.1"/>
    </source>
</evidence>
<comment type="caution">
    <text evidence="16">The sequence shown here is derived from an EMBL/GenBank/DDBJ whole genome shotgun (WGS) entry which is preliminary data.</text>
</comment>
<evidence type="ECO:0000259" key="15">
    <source>
        <dbReference type="PROSITE" id="PS50011"/>
    </source>
</evidence>
<organism evidence="16 17">
    <name type="scientific">Caenorhabditis auriculariae</name>
    <dbReference type="NCBI Taxonomy" id="2777116"/>
    <lineage>
        <taxon>Eukaryota</taxon>
        <taxon>Metazoa</taxon>
        <taxon>Ecdysozoa</taxon>
        <taxon>Nematoda</taxon>
        <taxon>Chromadorea</taxon>
        <taxon>Rhabditida</taxon>
        <taxon>Rhabditina</taxon>
        <taxon>Rhabditomorpha</taxon>
        <taxon>Rhabditoidea</taxon>
        <taxon>Rhabditidae</taxon>
        <taxon>Peloderinae</taxon>
        <taxon>Caenorhabditis</taxon>
    </lineage>
</organism>
<dbReference type="Proteomes" id="UP000835052">
    <property type="component" value="Unassembled WGS sequence"/>
</dbReference>
<dbReference type="SUPFAM" id="SSF56112">
    <property type="entry name" value="Protein kinase-like (PK-like)"/>
    <property type="match status" value="1"/>
</dbReference>
<dbReference type="SUPFAM" id="SSF50044">
    <property type="entry name" value="SH3-domain"/>
    <property type="match status" value="1"/>
</dbReference>
<evidence type="ECO:0000256" key="4">
    <source>
        <dbReference type="ARBA" id="ARBA00022527"/>
    </source>
</evidence>
<proteinExistence type="inferred from homology"/>
<name>A0A8S1HG08_9PELO</name>
<feature type="domain" description="SH3" evidence="14">
    <location>
        <begin position="198"/>
        <end position="259"/>
    </location>
</feature>
<keyword evidence="7 11" id="KW-0067">ATP-binding</keyword>
<dbReference type="GO" id="GO:0005886">
    <property type="term" value="C:plasma membrane"/>
    <property type="evidence" value="ECO:0007669"/>
    <property type="project" value="TreeGrafter"/>
</dbReference>
<comment type="subcellular location">
    <subcellularLocation>
        <location evidence="1">Membrane</location>
        <topology evidence="1">Single-pass membrane protein</topology>
    </subcellularLocation>
</comment>
<evidence type="ECO:0000256" key="6">
    <source>
        <dbReference type="ARBA" id="ARBA00022741"/>
    </source>
</evidence>
<comment type="similarity">
    <text evidence="2">Belongs to the protein kinase superfamily. STE Ser/Thr protein kinase family. MAP kinase kinase kinase subfamily.</text>
</comment>
<protein>
    <recommendedName>
        <fullName evidence="18">Mitogen-activated protein kinase kinase kinase</fullName>
    </recommendedName>
</protein>
<keyword evidence="3 10" id="KW-0728">SH3 domain</keyword>
<reference evidence="16" key="1">
    <citation type="submission" date="2020-10" db="EMBL/GenBank/DDBJ databases">
        <authorList>
            <person name="Kikuchi T."/>
        </authorList>
    </citation>
    <scope>NUCLEOTIDE SEQUENCE</scope>
    <source>
        <strain evidence="16">NKZ352</strain>
    </source>
</reference>
<dbReference type="InterPro" id="IPR036028">
    <property type="entry name" value="SH3-like_dom_sf"/>
</dbReference>
<evidence type="ECO:0000256" key="5">
    <source>
        <dbReference type="ARBA" id="ARBA00022692"/>
    </source>
</evidence>
<keyword evidence="8 13" id="KW-1133">Transmembrane helix</keyword>
<dbReference type="InterPro" id="IPR017441">
    <property type="entry name" value="Protein_kinase_ATP_BS"/>
</dbReference>
<accession>A0A8S1HG08</accession>
<dbReference type="AlphaFoldDB" id="A0A8S1HG08"/>
<feature type="region of interest" description="Disordered" evidence="12">
    <location>
        <begin position="832"/>
        <end position="863"/>
    </location>
</feature>
<keyword evidence="17" id="KW-1185">Reference proteome</keyword>
<keyword evidence="6 11" id="KW-0547">Nucleotide-binding</keyword>
<dbReference type="EMBL" id="CAJGYM010000039">
    <property type="protein sequence ID" value="CAD6193902.1"/>
    <property type="molecule type" value="Genomic_DNA"/>
</dbReference>
<dbReference type="Pfam" id="PF14604">
    <property type="entry name" value="SH3_9"/>
    <property type="match status" value="1"/>
</dbReference>
<dbReference type="PANTHER" id="PTHR24416:SF611">
    <property type="entry name" value="TYROSINE-PROTEIN KINASE TRANSMEMBRANE RECEPTOR ROR"/>
    <property type="match status" value="1"/>
</dbReference>
<dbReference type="Gene3D" id="1.10.510.10">
    <property type="entry name" value="Transferase(Phosphotransferase) domain 1"/>
    <property type="match status" value="1"/>
</dbReference>
<evidence type="ECO:0008006" key="18">
    <source>
        <dbReference type="Google" id="ProtNLM"/>
    </source>
</evidence>
<sequence>MSHTMDHHHGHIGPSTPSEHSMMMHAMSFHFSSAETILFDIWTTKSALDMALSCLAVVFLALVMETARFFRGYRRVQYELRQTPPPVESRLSLRPQFRVFELTDAVLQALQLLLAYCLMLIFMTFNVFLCGAVVLGEGKKTEGILSMNDDYQPYVNLAPPLIVDRSKNHLILSSDNDERPESTTHTTHLENSTVDGTTTSLIYIAAYEYIARKEDELTLTLGATIRLISTETSEEGWFIGELNGKIGLFPSNYVNLLGAESELKVFAANFITYTTATLEHCKIGSGSTATVHKVRCEGKKAALKRFTDASMRDPAFSYEVIKREAMMLNGLCHPNIVRLLGVCLEQPYVGLMLELCEGNSLRNLYKSYPAENMISMRVLINWTTQIASGMEYLISQGYVHRDLKADNILVVEEVCTCLKGDRNQSPEWCSNCKLCPLHLLTLKITDFGGTRKITTDIGARQSIAGTYAWLAPEAFRDALFSEASDVWSFGVLLWELLSKQEPFHGVLPIVIAFQVSMKGQRLALAEDWPEKWKSIMQRCWEIEPELRPSFKEIVHFFEEYKKDTMDSKISNALEEQLRRVQSVIERDIERIYTKCSTDQQNELQKLIKTFYERRQVDPRPEAKARKRKNKLQKSDIGPVAGVQHLVSFQKAEGSDVNVQLHCDLTGGTLPRRNSDSASSTIKSTLSASSPNLHALFDVINGGQSGNSSLRRQDAFRKKSRPSISNVIAGDVTPTTSGDGHDACNFAKIDSAEDLTSPQRQERGYKTFAKMLSKFHPKKSNRRDSKEEEESSRGSVSSRASSSSRLPIPLGQHTRGPAAVGFLEVAKRGRAISSSDCSNFEESSLPRGHKVSPSDGLTRPPMLSSYNSYDGEIVKRPSKLAPMPQKKSPIELDQPFPASPDTPEWPFGSPSVSKYPCSASTDNFSYELLVPKSANQASMAYERSKHLNNFLSRRIPPSPEVTHYEMVDGRPPRPIYGGGLSPDSPYYSLERAEAPLSISSARNEIRNAPYTDMPARVNGRTLSNPQYIHCPSQLKKEFSRPSTLNFNKSGTPNSTGVSTAGSTYSLLSDPPEIHAPPPPLIPVKLPPVIPLEGLHL</sequence>
<dbReference type="InterPro" id="IPR011009">
    <property type="entry name" value="Kinase-like_dom_sf"/>
</dbReference>
<dbReference type="Pfam" id="PF07714">
    <property type="entry name" value="PK_Tyr_Ser-Thr"/>
    <property type="match status" value="1"/>
</dbReference>
<feature type="transmembrane region" description="Helical" evidence="13">
    <location>
        <begin position="113"/>
        <end position="135"/>
    </location>
</feature>
<evidence type="ECO:0000256" key="1">
    <source>
        <dbReference type="ARBA" id="ARBA00004167"/>
    </source>
</evidence>
<evidence type="ECO:0000256" key="13">
    <source>
        <dbReference type="SAM" id="Phobius"/>
    </source>
</evidence>
<dbReference type="InterPro" id="IPR008271">
    <property type="entry name" value="Ser/Thr_kinase_AS"/>
</dbReference>
<feature type="region of interest" description="Disordered" evidence="12">
    <location>
        <begin position="702"/>
        <end position="739"/>
    </location>
</feature>
<gene>
    <name evidence="16" type="ORF">CAUJ_LOCUS9821</name>
</gene>
<evidence type="ECO:0000256" key="8">
    <source>
        <dbReference type="ARBA" id="ARBA00022989"/>
    </source>
</evidence>
<dbReference type="PROSITE" id="PS00108">
    <property type="entry name" value="PROTEIN_KINASE_ST"/>
    <property type="match status" value="1"/>
</dbReference>
<dbReference type="Pfam" id="PF04145">
    <property type="entry name" value="Ctr"/>
    <property type="match status" value="1"/>
</dbReference>
<dbReference type="GO" id="GO:0007169">
    <property type="term" value="P:cell surface receptor protein tyrosine kinase signaling pathway"/>
    <property type="evidence" value="ECO:0007669"/>
    <property type="project" value="TreeGrafter"/>
</dbReference>
<evidence type="ECO:0000256" key="11">
    <source>
        <dbReference type="PROSITE-ProRule" id="PRU10141"/>
    </source>
</evidence>
<dbReference type="GO" id="GO:0004674">
    <property type="term" value="F:protein serine/threonine kinase activity"/>
    <property type="evidence" value="ECO:0007669"/>
    <property type="project" value="UniProtKB-KW"/>
</dbReference>
<keyword evidence="4" id="KW-0418">Kinase</keyword>
<dbReference type="PANTHER" id="PTHR24416">
    <property type="entry name" value="TYROSINE-PROTEIN KINASE RECEPTOR"/>
    <property type="match status" value="1"/>
</dbReference>
<feature type="region of interest" description="Disordered" evidence="12">
    <location>
        <begin position="771"/>
        <end position="814"/>
    </location>
</feature>
<dbReference type="OrthoDB" id="339325at2759"/>
<dbReference type="CDD" id="cd13999">
    <property type="entry name" value="STKc_MAP3K-like"/>
    <property type="match status" value="1"/>
</dbReference>
<evidence type="ECO:0000256" key="9">
    <source>
        <dbReference type="ARBA" id="ARBA00023136"/>
    </source>
</evidence>
<evidence type="ECO:0000256" key="2">
    <source>
        <dbReference type="ARBA" id="ARBA00006529"/>
    </source>
</evidence>
<dbReference type="InterPro" id="IPR050122">
    <property type="entry name" value="RTK"/>
</dbReference>